<feature type="signal peptide" evidence="2">
    <location>
        <begin position="1"/>
        <end position="24"/>
    </location>
</feature>
<dbReference type="OrthoDB" id="5368503at2"/>
<organism evidence="3 4">
    <name type="scientific">Pseudorhodoferax soli</name>
    <dbReference type="NCBI Taxonomy" id="545864"/>
    <lineage>
        <taxon>Bacteria</taxon>
        <taxon>Pseudomonadati</taxon>
        <taxon>Pseudomonadota</taxon>
        <taxon>Betaproteobacteria</taxon>
        <taxon>Burkholderiales</taxon>
        <taxon>Comamonadaceae</taxon>
    </lineage>
</organism>
<proteinExistence type="predicted"/>
<feature type="chain" id="PRO_5016663052" evidence="2">
    <location>
        <begin position="25"/>
        <end position="230"/>
    </location>
</feature>
<feature type="region of interest" description="Disordered" evidence="1">
    <location>
        <begin position="179"/>
        <end position="217"/>
    </location>
</feature>
<dbReference type="Pfam" id="PF10670">
    <property type="entry name" value="DUF4198"/>
    <property type="match status" value="1"/>
</dbReference>
<comment type="caution">
    <text evidence="3">The sequence shown here is derived from an EMBL/GenBank/DDBJ whole genome shotgun (WGS) entry which is preliminary data.</text>
</comment>
<evidence type="ECO:0000256" key="2">
    <source>
        <dbReference type="SAM" id="SignalP"/>
    </source>
</evidence>
<dbReference type="RefSeq" id="WP_114466016.1">
    <property type="nucleotide sequence ID" value="NZ_QPJK01000001.1"/>
</dbReference>
<dbReference type="AlphaFoldDB" id="A0A368Y8U1"/>
<evidence type="ECO:0000313" key="4">
    <source>
        <dbReference type="Proteomes" id="UP000252884"/>
    </source>
</evidence>
<evidence type="ECO:0000313" key="3">
    <source>
        <dbReference type="EMBL" id="RCW76139.1"/>
    </source>
</evidence>
<evidence type="ECO:0000256" key="1">
    <source>
        <dbReference type="SAM" id="MobiDB-lite"/>
    </source>
</evidence>
<name>A0A368Y8U1_9BURK</name>
<gene>
    <name evidence="3" type="ORF">DES41_101744</name>
</gene>
<keyword evidence="4" id="KW-1185">Reference proteome</keyword>
<accession>A0A368Y8U1</accession>
<protein>
    <submittedName>
        <fullName evidence="3">Nickel transport protein</fullName>
    </submittedName>
</protein>
<dbReference type="Proteomes" id="UP000252884">
    <property type="component" value="Unassembled WGS sequence"/>
</dbReference>
<reference evidence="3 4" key="1">
    <citation type="submission" date="2018-07" db="EMBL/GenBank/DDBJ databases">
        <title>Genomic Encyclopedia of Type Strains, Phase IV (KMG-IV): sequencing the most valuable type-strain genomes for metagenomic binning, comparative biology and taxonomic classification.</title>
        <authorList>
            <person name="Goeker M."/>
        </authorList>
    </citation>
    <scope>NUCLEOTIDE SEQUENCE [LARGE SCALE GENOMIC DNA]</scope>
    <source>
        <strain evidence="3 4">DSM 21634</strain>
    </source>
</reference>
<dbReference type="EMBL" id="QPJK01000001">
    <property type="protein sequence ID" value="RCW76139.1"/>
    <property type="molecule type" value="Genomic_DNA"/>
</dbReference>
<dbReference type="InterPro" id="IPR019613">
    <property type="entry name" value="DUF4198"/>
</dbReference>
<keyword evidence="2" id="KW-0732">Signal</keyword>
<sequence length="230" mass="24039">MKNPSSLCHAAALGLLLCAATAQAHDAWIEPSSAGFTVVFGHDGKLETALASKVLKAQAVDAAGQALPLRLEGLKVALDGRPSQLLLHYDNGFWSRTPQGSRSGPKNEVPGALGASHALKYGKTLLAWDAQATRPQGLPVEIVPQATQAPAAGSRLPVQVLWDGQPLAGAVLSWHEGAQEKDTQADAQGRASVPVVQGRQMVSASARRPLPNDPRADTLSVSSALVFEAR</sequence>